<dbReference type="InterPro" id="IPR024990">
    <property type="entry name" value="Apc1"/>
</dbReference>
<dbReference type="Proteomes" id="UP000053029">
    <property type="component" value="Unassembled WGS sequence"/>
</dbReference>
<evidence type="ECO:0000256" key="5">
    <source>
        <dbReference type="ARBA" id="ARBA00023306"/>
    </source>
</evidence>
<evidence type="ECO:0000256" key="4">
    <source>
        <dbReference type="ARBA" id="ARBA00022776"/>
    </source>
</evidence>
<keyword evidence="5" id="KW-0131">Cell cycle</keyword>
<feature type="region of interest" description="Disordered" evidence="6">
    <location>
        <begin position="811"/>
        <end position="830"/>
    </location>
</feature>
<dbReference type="GO" id="GO:0007091">
    <property type="term" value="P:metaphase/anaphase transition of mitotic cell cycle"/>
    <property type="evidence" value="ECO:0007669"/>
    <property type="project" value="TreeGrafter"/>
</dbReference>
<dbReference type="GO" id="GO:0005680">
    <property type="term" value="C:anaphase-promoting complex"/>
    <property type="evidence" value="ECO:0007669"/>
    <property type="project" value="InterPro"/>
</dbReference>
<name>A0A0D2G2W6_9EURO</name>
<dbReference type="PANTHER" id="PTHR12827:SF3">
    <property type="entry name" value="ANAPHASE-PROMOTING COMPLEX SUBUNIT 1"/>
    <property type="match status" value="1"/>
</dbReference>
<organism evidence="8 9">
    <name type="scientific">Fonsecaea pedrosoi CBS 271.37</name>
    <dbReference type="NCBI Taxonomy" id="1442368"/>
    <lineage>
        <taxon>Eukaryota</taxon>
        <taxon>Fungi</taxon>
        <taxon>Dikarya</taxon>
        <taxon>Ascomycota</taxon>
        <taxon>Pezizomycotina</taxon>
        <taxon>Eurotiomycetes</taxon>
        <taxon>Chaetothyriomycetidae</taxon>
        <taxon>Chaetothyriales</taxon>
        <taxon>Herpotrichiellaceae</taxon>
        <taxon>Fonsecaea</taxon>
    </lineage>
</organism>
<feature type="domain" description="Anaphase-promoting complex subunit 1 N-terminal" evidence="7">
    <location>
        <begin position="29"/>
        <end position="740"/>
    </location>
</feature>
<dbReference type="VEuPathDB" id="FungiDB:Z517_11874"/>
<feature type="region of interest" description="Disordered" evidence="6">
    <location>
        <begin position="292"/>
        <end position="347"/>
    </location>
</feature>
<dbReference type="Pfam" id="PF01851">
    <property type="entry name" value="PC_rep"/>
    <property type="match status" value="1"/>
</dbReference>
<feature type="region of interest" description="Disordered" evidence="6">
    <location>
        <begin position="178"/>
        <end position="210"/>
    </location>
</feature>
<dbReference type="GO" id="GO:0031145">
    <property type="term" value="P:anaphase-promoting complex-dependent catabolic process"/>
    <property type="evidence" value="ECO:0007669"/>
    <property type="project" value="TreeGrafter"/>
</dbReference>
<dbReference type="InterPro" id="IPR011989">
    <property type="entry name" value="ARM-like"/>
</dbReference>
<keyword evidence="2" id="KW-0132">Cell division</keyword>
<dbReference type="InterPro" id="IPR049255">
    <property type="entry name" value="Apc1_N"/>
</dbReference>
<proteinExistence type="inferred from homology"/>
<feature type="compositionally biased region" description="Polar residues" evidence="6">
    <location>
        <begin position="178"/>
        <end position="188"/>
    </location>
</feature>
<dbReference type="FunFam" id="1.25.10.10:FF:000217">
    <property type="entry name" value="20S cyclosome subunit (APC1/BimE)"/>
    <property type="match status" value="1"/>
</dbReference>
<evidence type="ECO:0000256" key="1">
    <source>
        <dbReference type="ARBA" id="ARBA00010547"/>
    </source>
</evidence>
<dbReference type="AlphaFoldDB" id="A0A0D2G2W6"/>
<evidence type="ECO:0000313" key="8">
    <source>
        <dbReference type="EMBL" id="KIW75103.1"/>
    </source>
</evidence>
<gene>
    <name evidence="8" type="ORF">Z517_11874</name>
</gene>
<dbReference type="GO" id="GO:0070979">
    <property type="term" value="P:protein K11-linked ubiquitination"/>
    <property type="evidence" value="ECO:0007669"/>
    <property type="project" value="TreeGrafter"/>
</dbReference>
<comment type="similarity">
    <text evidence="1">Belongs to the APC1 family.</text>
</comment>
<dbReference type="STRING" id="1442368.A0A0D2G2W6"/>
<evidence type="ECO:0000256" key="6">
    <source>
        <dbReference type="SAM" id="MobiDB-lite"/>
    </source>
</evidence>
<feature type="region of interest" description="Disordered" evidence="6">
    <location>
        <begin position="1955"/>
        <end position="1981"/>
    </location>
</feature>
<reference evidence="8 9" key="1">
    <citation type="submission" date="2015-01" db="EMBL/GenBank/DDBJ databases">
        <title>The Genome Sequence of Fonsecaea pedrosoi CBS 271.37.</title>
        <authorList>
            <consortium name="The Broad Institute Genomics Platform"/>
            <person name="Cuomo C."/>
            <person name="de Hoog S."/>
            <person name="Gorbushina A."/>
            <person name="Stielow B."/>
            <person name="Teixiera M."/>
            <person name="Abouelleil A."/>
            <person name="Chapman S.B."/>
            <person name="Priest M."/>
            <person name="Young S.K."/>
            <person name="Wortman J."/>
            <person name="Nusbaum C."/>
            <person name="Birren B."/>
        </authorList>
    </citation>
    <scope>NUCLEOTIDE SEQUENCE [LARGE SCALE GENOMIC DNA]</scope>
    <source>
        <strain evidence="8 9">CBS 271.37</strain>
    </source>
</reference>
<dbReference type="Pfam" id="PF12859">
    <property type="entry name" value="ANAPC1"/>
    <property type="match status" value="1"/>
</dbReference>
<sequence length="2026" mass="224383">MSSIQSLGLHEPSAVPYLVSASILPPDPSPSLYKWTLSRVYEKNASKLVEEEILITAHCVVWSRNGAIERALNLSVEGETILHAFVTRFGQPGTGQNSGQHQNERVKPGDRGLVVVFKTQVHIFLLSGDSYVFPLSFEVESAFPYPCGFILQRKLSDRESGGFVEHVHHDLSTINETLTSIGDNSSRPSLILPEKRPSDPRPLSSSASGMPRTFSFTEIMSELGLVVWSPNRKGEALEECNALPRSEKLIYITAGDEVGSEKASDRPVCMALTFNEKTATFTLWHVSGDAMSEQQQARSKQDGNAKSRASLRKSSNIYGRDHGTLRESLLGSRPPHPDGGPFSSLEEQKSFPVNDLASQLGPEFGDVGVQTRSARRVSSMLARTDLGPATDRNTFNDLAMGHAGRQSLNRAGRRGESIGSFNDRQSFGFRRRSSFPTNASILSNGTSFLDISARALLEEFDPLRQSTRLEDDTFDGPETNLPKSVGFFKVKSFPRRQSAPESKSAFETKVLQLSRGTSFEQDGKQTRDVYLCVLDKSTQEMTIIRVLVKRHIYGGTRKSTVSEHSLELKAVEVRSLPGIKDACTVVDRSIQRLVVLTQSRSQMIGLQLESPWSPSFQIGLPVRYAIYDPLVSPQPYSPRKDKDTGIRRAIPAKDVQIQALFDSGIQAQIYVVDQDKRRHALGIQLAPQDPLVQKVLNMCNMVLGPNQQESLLVAFWEVARWLKGRETPVTSEWTALLVVLFSLGVPFISSQHSQSTPTRRRTKTAFLRSSSGSAIDLTNYNLMHHAGDEMPQALGMQAPAWEWMSQKPLETATVTPKSKHSRAASATSFQERAPEKKNAFLLTCIALAREYTQTAIGESALGPEGYLPTSINREREQRCNAIPSILLGLHLLYEEDKLNTLANPGRKDTRTHLLVALVQLGLWLGWTDWTAGSNTYYGHESAQVAEYVFDNSLLDGLRIPAQPFPPPSIYEHYEKWIKGISPAPFLTLTRLSGLPELSNHDHPLWWQAASLTPRTLELLTFMDQAKDQLSPHKAVAALLRSGLNERILSTLPDGVAAAFHQTIASYRYRADKIGDQVNQLILGRDAASHRGYDLSHHSYKPHLVLPPSHEAVKDYHTVCSSATETETLQRWDASSEADRHAISRLIFNEDRRFSEASKLVNQSRPPVVECTPEPGWSDVDMLEAQKELAQYVTLRTLSVAAGRGMMHFSGRVPLLTERVPSPAFSLQCIMKPRNASEGAQAMTFSADKATYTEEKVCWAFFHNGASTGLMISTDAKGINTSWIQFNKPPDLTNRHAGFLLALGLNGHLRTLAKWVAFKYLTPKHTMTSVGLLLGLSASFLGTMDTLITRLLSVHVTRLLPPGAAELNLSPLTQTTGIMGIGLLYCNSQHRRMSEVMLSEIENDDPEEGVALDNVLRDEGYRLAAGFSLGLINLGQGKRLHGLHDMGVVERLLTIAVGTKNVNMVHVLDRATAGAVMAIAFIFMKTNDRAIAQKVDIPDTLHQFDYVRPDIFLLRTLARHLIMWDSIQPTDAFIGMSLPEPYRSRIDLKATKFLSTEDMPFFNIIAGVCFAIGLRFAGSQRQDVRDLLVSYLDNFIRLSRLPAHNYDAQITLNSVRNCLDTLALASATVMAGSGDLVVMRRLRALHGRTDKDTPFGSHLAAHMALGALFLAGGTRTFGTSNLGIASLCIAFYPIFPNDVLDNRGHLQALRHLWVLAAEGRCLVARDGDAGGSVSGGITGRINLKNGETQTIPLPGLIPEFDTIKSIDIKGEGFWDGHLDFEAGGQALREKIKSENAVNVVLRRRTVYDEPPKNLFMAELQAKALAMGIPSIDPNAFPSYISTFASSSVPGAGIAASAARSTTPNPFEWIFEIGPLRDFDHAERALILGPTPIDGKETSRATVVDSRLEFEQGVLPRNDPVSQNGGTGNGQIDKDKLWQLRLLFAWLDRWEREDEEHDRRKQITERVEGSPRGGDRGNDNADKWFSDRGGTWLRREVIEKLKWRVWNLTTGSNDEDYGARDYDANEML</sequence>
<dbReference type="RefSeq" id="XP_013278911.1">
    <property type="nucleotide sequence ID" value="XM_013423457.1"/>
</dbReference>
<dbReference type="PANTHER" id="PTHR12827">
    <property type="entry name" value="MEIOTIC CHECKPOINT REGULATOR TSG24 FAMILY MEMBER"/>
    <property type="match status" value="1"/>
</dbReference>
<dbReference type="Gene3D" id="1.25.10.10">
    <property type="entry name" value="Leucine-rich Repeat Variant"/>
    <property type="match status" value="3"/>
</dbReference>
<evidence type="ECO:0000256" key="2">
    <source>
        <dbReference type="ARBA" id="ARBA00022618"/>
    </source>
</evidence>
<dbReference type="GO" id="GO:0060090">
    <property type="term" value="F:molecular adaptor activity"/>
    <property type="evidence" value="ECO:0007669"/>
    <property type="project" value="TreeGrafter"/>
</dbReference>
<keyword evidence="9" id="KW-1185">Reference proteome</keyword>
<dbReference type="EMBL" id="KN846976">
    <property type="protein sequence ID" value="KIW75103.1"/>
    <property type="molecule type" value="Genomic_DNA"/>
</dbReference>
<protein>
    <recommendedName>
        <fullName evidence="7">Anaphase-promoting complex subunit 1 N-terminal domain-containing protein</fullName>
    </recommendedName>
</protein>
<evidence type="ECO:0000313" key="9">
    <source>
        <dbReference type="Proteomes" id="UP000053029"/>
    </source>
</evidence>
<accession>A0A0D2G2W6</accession>
<dbReference type="GeneID" id="25311364"/>
<dbReference type="InterPro" id="IPR002015">
    <property type="entry name" value="Proteasome/cyclosome_rpt"/>
</dbReference>
<keyword evidence="3" id="KW-0677">Repeat</keyword>
<keyword evidence="4" id="KW-0498">Mitosis</keyword>
<dbReference type="OrthoDB" id="26401at2759"/>
<dbReference type="HOGENOM" id="CLU_000746_0_0_1"/>
<evidence type="ECO:0000259" key="7">
    <source>
        <dbReference type="Pfam" id="PF12859"/>
    </source>
</evidence>
<dbReference type="FunFam" id="1.25.10.10:FF:000400">
    <property type="entry name" value="20S cyclosome subunit (APC1/BimE), putative"/>
    <property type="match status" value="1"/>
</dbReference>
<evidence type="ECO:0000256" key="3">
    <source>
        <dbReference type="ARBA" id="ARBA00022737"/>
    </source>
</evidence>
<dbReference type="GO" id="GO:0051301">
    <property type="term" value="P:cell division"/>
    <property type="evidence" value="ECO:0007669"/>
    <property type="project" value="UniProtKB-KW"/>
</dbReference>